<sequence length="393" mass="41210">MASAATTLRGRACVTGIGTTEYTRGKGSMVSNLLLLLRASVAAINDAGLLPTEIDGIIAPITGGSVRELAANLGTTDLRFSGKIDNGGASAVSALRMAGLAVATGAARHVLVPVGWNGYSSFRAREAEELGILPGAVARDYYMPTGATAPPQWFAMLARRHMHDYALRSEALGEIAVAFRAHAQLNPQAVMRGKPMTLDDYLAAPIISDPYRLLDCSLETDGAAAIVVSARERAEDLPSRPVHIAGAAEGHPFPADCYLNRSDTHHIGLHTAAPEAFAMAELTPKDVDFAEIYDCFTFEALQQIEAAGFCPAGEGQDFIADGAIRLGGALPVNTHGGLLSEAHILGMNHIVEAIRQLRGDAGDRQVDDAQVGIVTGFGDFGEGSIAVLTRSAP</sequence>
<dbReference type="Gene3D" id="3.40.47.10">
    <property type="match status" value="1"/>
</dbReference>
<dbReference type="SUPFAM" id="SSF53901">
    <property type="entry name" value="Thiolase-like"/>
    <property type="match status" value="2"/>
</dbReference>
<dbReference type="InterPro" id="IPR016039">
    <property type="entry name" value="Thiolase-like"/>
</dbReference>
<protein>
    <submittedName>
        <fullName evidence="2">Transporter</fullName>
    </submittedName>
</protein>
<reference evidence="2 3" key="1">
    <citation type="submission" date="2017-07" db="EMBL/GenBank/DDBJ databases">
        <title>The new phylogeny of genus Mycobacterium.</title>
        <authorList>
            <person name="Tortoli E."/>
            <person name="Trovato A."/>
            <person name="Cirillo D.M."/>
        </authorList>
    </citation>
    <scope>NUCLEOTIDE SEQUENCE [LARGE SCALE GENOMIC DNA]</scope>
    <source>
        <strain evidence="2 3">ATCC 33027</strain>
    </source>
</reference>
<feature type="domain" description="Thiolase C-terminal" evidence="1">
    <location>
        <begin position="261"/>
        <end position="384"/>
    </location>
</feature>
<proteinExistence type="predicted"/>
<comment type="caution">
    <text evidence="2">The sequence shown here is derived from an EMBL/GenBank/DDBJ whole genome shotgun (WGS) entry which is preliminary data.</text>
</comment>
<dbReference type="Pfam" id="PF22691">
    <property type="entry name" value="Thiolase_C_1"/>
    <property type="match status" value="1"/>
</dbReference>
<organism evidence="2 3">
    <name type="scientific">Mycolicibacterium sphagni</name>
    <dbReference type="NCBI Taxonomy" id="1786"/>
    <lineage>
        <taxon>Bacteria</taxon>
        <taxon>Bacillati</taxon>
        <taxon>Actinomycetota</taxon>
        <taxon>Actinomycetes</taxon>
        <taxon>Mycobacteriales</taxon>
        <taxon>Mycobacteriaceae</taxon>
        <taxon>Mycolicibacterium</taxon>
    </lineage>
</organism>
<evidence type="ECO:0000313" key="3">
    <source>
        <dbReference type="Proteomes" id="UP000216063"/>
    </source>
</evidence>
<dbReference type="GO" id="GO:0016747">
    <property type="term" value="F:acyltransferase activity, transferring groups other than amino-acyl groups"/>
    <property type="evidence" value="ECO:0007669"/>
    <property type="project" value="InterPro"/>
</dbReference>
<dbReference type="RefSeq" id="WP_094483393.1">
    <property type="nucleotide sequence ID" value="NZ_NOZR01000023.1"/>
</dbReference>
<dbReference type="OrthoDB" id="9785768at2"/>
<dbReference type="EMBL" id="NOZR01000023">
    <property type="protein sequence ID" value="OYN76178.1"/>
    <property type="molecule type" value="Genomic_DNA"/>
</dbReference>
<dbReference type="InterPro" id="IPR055140">
    <property type="entry name" value="Thiolase_C_2"/>
</dbReference>
<dbReference type="PANTHER" id="PTHR42870">
    <property type="entry name" value="ACETYL-COA C-ACETYLTRANSFERASE"/>
    <property type="match status" value="1"/>
</dbReference>
<accession>A0A255D9U2</accession>
<evidence type="ECO:0000313" key="2">
    <source>
        <dbReference type="EMBL" id="OYN76178.1"/>
    </source>
</evidence>
<dbReference type="Proteomes" id="UP000216063">
    <property type="component" value="Unassembled WGS sequence"/>
</dbReference>
<dbReference type="CDD" id="cd00829">
    <property type="entry name" value="SCP-x_thiolase"/>
    <property type="match status" value="1"/>
</dbReference>
<gene>
    <name evidence="2" type="ORF">CG716_22785</name>
</gene>
<evidence type="ECO:0000259" key="1">
    <source>
        <dbReference type="Pfam" id="PF22691"/>
    </source>
</evidence>
<dbReference type="PIRSF" id="PIRSF000429">
    <property type="entry name" value="Ac-CoA_Ac_transf"/>
    <property type="match status" value="1"/>
</dbReference>
<dbReference type="AlphaFoldDB" id="A0A255D9U2"/>
<dbReference type="InterPro" id="IPR002155">
    <property type="entry name" value="Thiolase"/>
</dbReference>
<name>A0A255D9U2_9MYCO</name>
<dbReference type="PANTHER" id="PTHR42870:SF1">
    <property type="entry name" value="NON-SPECIFIC LIPID-TRANSFER PROTEIN-LIKE 2"/>
    <property type="match status" value="1"/>
</dbReference>
<keyword evidence="3" id="KW-1185">Reference proteome</keyword>